<dbReference type="CDD" id="cd07333">
    <property type="entry name" value="M48C_bepA_like"/>
    <property type="match status" value="1"/>
</dbReference>
<dbReference type="EMBL" id="FWXJ01000003">
    <property type="protein sequence ID" value="SMC36459.1"/>
    <property type="molecule type" value="Genomic_DNA"/>
</dbReference>
<evidence type="ECO:0000256" key="1">
    <source>
        <dbReference type="ARBA" id="ARBA00001947"/>
    </source>
</evidence>
<reference evidence="8 9" key="1">
    <citation type="submission" date="2017-04" db="EMBL/GenBank/DDBJ databases">
        <authorList>
            <person name="Afonso C.L."/>
            <person name="Miller P.J."/>
            <person name="Scott M.A."/>
            <person name="Spackman E."/>
            <person name="Goraichik I."/>
            <person name="Dimitrov K.M."/>
            <person name="Suarez D.L."/>
            <person name="Swayne D.E."/>
        </authorList>
    </citation>
    <scope>NUCLEOTIDE SEQUENCE [LARGE SCALE GENOMIC DNA]</scope>
    <source>
        <strain evidence="8 9">VK13</strain>
    </source>
</reference>
<gene>
    <name evidence="8" type="ORF">SAMN06296008_103135</name>
</gene>
<keyword evidence="9" id="KW-1185">Reference proteome</keyword>
<keyword evidence="3" id="KW-0479">Metal-binding</keyword>
<feature type="domain" description="Peptidase M48" evidence="7">
    <location>
        <begin position="106"/>
        <end position="279"/>
    </location>
</feature>
<dbReference type="RefSeq" id="WP_159460803.1">
    <property type="nucleotide sequence ID" value="NZ_FWXJ01000003.1"/>
</dbReference>
<name>A0A1W1YJY6_9BURK</name>
<dbReference type="Proteomes" id="UP000192708">
    <property type="component" value="Unassembled WGS sequence"/>
</dbReference>
<organism evidence="8 9">
    <name type="scientific">Polynucleobacter kasalickyi</name>
    <dbReference type="NCBI Taxonomy" id="1938817"/>
    <lineage>
        <taxon>Bacteria</taxon>
        <taxon>Pseudomonadati</taxon>
        <taxon>Pseudomonadota</taxon>
        <taxon>Betaproteobacteria</taxon>
        <taxon>Burkholderiales</taxon>
        <taxon>Burkholderiaceae</taxon>
        <taxon>Polynucleobacter</taxon>
    </lineage>
</organism>
<evidence type="ECO:0000313" key="9">
    <source>
        <dbReference type="Proteomes" id="UP000192708"/>
    </source>
</evidence>
<evidence type="ECO:0000259" key="7">
    <source>
        <dbReference type="Pfam" id="PF01435"/>
    </source>
</evidence>
<keyword evidence="6" id="KW-0482">Metalloprotease</keyword>
<keyword evidence="5" id="KW-0862">Zinc</keyword>
<dbReference type="InterPro" id="IPR051156">
    <property type="entry name" value="Mito/Outer_Membr_Metalloprot"/>
</dbReference>
<dbReference type="GO" id="GO:0004222">
    <property type="term" value="F:metalloendopeptidase activity"/>
    <property type="evidence" value="ECO:0007669"/>
    <property type="project" value="InterPro"/>
</dbReference>
<keyword evidence="4" id="KW-0378">Hydrolase</keyword>
<keyword evidence="2 8" id="KW-0645">Protease</keyword>
<dbReference type="InterPro" id="IPR001915">
    <property type="entry name" value="Peptidase_M48"/>
</dbReference>
<dbReference type="GO" id="GO:0016020">
    <property type="term" value="C:membrane"/>
    <property type="evidence" value="ECO:0007669"/>
    <property type="project" value="TreeGrafter"/>
</dbReference>
<dbReference type="PANTHER" id="PTHR22726:SF1">
    <property type="entry name" value="METALLOENDOPEPTIDASE OMA1, MITOCHONDRIAL"/>
    <property type="match status" value="1"/>
</dbReference>
<dbReference type="STRING" id="1938817.SAMN06296008_103135"/>
<comment type="cofactor">
    <cofactor evidence="1">
        <name>Zn(2+)</name>
        <dbReference type="ChEBI" id="CHEBI:29105"/>
    </cofactor>
</comment>
<dbReference type="Pfam" id="PF01435">
    <property type="entry name" value="Peptidase_M48"/>
    <property type="match status" value="1"/>
</dbReference>
<dbReference type="GO" id="GO:0051603">
    <property type="term" value="P:proteolysis involved in protein catabolic process"/>
    <property type="evidence" value="ECO:0007669"/>
    <property type="project" value="TreeGrafter"/>
</dbReference>
<evidence type="ECO:0000256" key="6">
    <source>
        <dbReference type="ARBA" id="ARBA00023049"/>
    </source>
</evidence>
<sequence>MQLLYPIVAYSQNQVTIQSPNNTADSKIIEPALGGTLPIQLPDLGDNSSSNLSEVDEKRIGEKIIRAIKKDPDYSNNWLIYDYLNQLGQNLVASARSQKISGADASGPFAPEFEFFAVKDKTINAFALPGGYIGVHTGLLTLSENESELASVLGHEIGHVTQKHIARGVGFGKESSTLILAAMLLAALAVKNNPNAAQGLAVGGQALAIQNQLAYTRDAEREADRIGFLILQASGLDVSGMPGFFQKMQKANSISDSGVPAYVRTHPQSFERAADMQNRIRNQASGKPNSSLEFYLVQTLAKIEQQGGPSELVETKQYFQEQINSNVLIKNMQGYFGLTILALAEKKNQEAMTLLKKSRDVANKIELTNPQLKKSSYFFDVTGLQINLQMGNFNQVSNNALSLLKLRPNSKSLNVIYLESLLASGNMKGALTWLDGKTKVDKTDSLWWNYLARTYEQENKAALYHAAVAEKYVAEGALPAAIMQLKIASELNGNSFYQASEFEARKRQIEQLYREEMIENGRLERRP</sequence>
<dbReference type="PANTHER" id="PTHR22726">
    <property type="entry name" value="METALLOENDOPEPTIDASE OMA1"/>
    <property type="match status" value="1"/>
</dbReference>
<accession>A0A1W1YJY6</accession>
<evidence type="ECO:0000256" key="2">
    <source>
        <dbReference type="ARBA" id="ARBA00022670"/>
    </source>
</evidence>
<proteinExistence type="predicted"/>
<dbReference type="Gene3D" id="3.30.2010.10">
    <property type="entry name" value="Metalloproteases ('zincins'), catalytic domain"/>
    <property type="match status" value="1"/>
</dbReference>
<dbReference type="GO" id="GO:0046872">
    <property type="term" value="F:metal ion binding"/>
    <property type="evidence" value="ECO:0007669"/>
    <property type="project" value="UniProtKB-KW"/>
</dbReference>
<evidence type="ECO:0000313" key="8">
    <source>
        <dbReference type="EMBL" id="SMC36459.1"/>
    </source>
</evidence>
<dbReference type="AlphaFoldDB" id="A0A1W1YJY6"/>
<evidence type="ECO:0000256" key="4">
    <source>
        <dbReference type="ARBA" id="ARBA00022801"/>
    </source>
</evidence>
<protein>
    <submittedName>
        <fullName evidence="8">Putative Zn-dependent protease, contains TPR repeats</fullName>
    </submittedName>
</protein>
<evidence type="ECO:0000256" key="5">
    <source>
        <dbReference type="ARBA" id="ARBA00022833"/>
    </source>
</evidence>
<dbReference type="OrthoDB" id="9810445at2"/>
<evidence type="ECO:0000256" key="3">
    <source>
        <dbReference type="ARBA" id="ARBA00022723"/>
    </source>
</evidence>